<dbReference type="PRINTS" id="PR01020">
    <property type="entry name" value="LPSBIOSNTHSS"/>
</dbReference>
<comment type="function">
    <text evidence="9">Reversibly transfers an adenylyl group from ATP to 4'-phosphopantetheine, yielding dephospho-CoA (dPCoA) and pyrophosphate.</text>
</comment>
<evidence type="ECO:0000256" key="5">
    <source>
        <dbReference type="ARBA" id="ARBA00022840"/>
    </source>
</evidence>
<dbReference type="InterPro" id="IPR014729">
    <property type="entry name" value="Rossmann-like_a/b/a_fold"/>
</dbReference>
<evidence type="ECO:0000256" key="1">
    <source>
        <dbReference type="ARBA" id="ARBA00022490"/>
    </source>
</evidence>
<feature type="binding site" evidence="9">
    <location>
        <position position="101"/>
    </location>
    <ligand>
        <name>ATP</name>
        <dbReference type="ChEBI" id="CHEBI:30616"/>
    </ligand>
</feature>
<feature type="binding site" evidence="9">
    <location>
        <begin position="126"/>
        <end position="132"/>
    </location>
    <ligand>
        <name>ATP</name>
        <dbReference type="ChEBI" id="CHEBI:30616"/>
    </ligand>
</feature>
<feature type="binding site" evidence="9">
    <location>
        <position position="9"/>
    </location>
    <ligand>
        <name>substrate</name>
    </ligand>
</feature>
<dbReference type="HAMAP" id="MF_00151">
    <property type="entry name" value="PPAT_bact"/>
    <property type="match status" value="1"/>
</dbReference>
<feature type="binding site" evidence="9">
    <location>
        <position position="90"/>
    </location>
    <ligand>
        <name>substrate</name>
    </ligand>
</feature>
<dbReference type="GO" id="GO:0004595">
    <property type="term" value="F:pantetheine-phosphate adenylyltransferase activity"/>
    <property type="evidence" value="ECO:0007669"/>
    <property type="project" value="UniProtKB-UniRule"/>
</dbReference>
<dbReference type="UniPathway" id="UPA00241">
    <property type="reaction ID" value="UER00355"/>
</dbReference>
<comment type="subunit">
    <text evidence="9">Homohexamer.</text>
</comment>
<dbReference type="EC" id="2.7.7.3" evidence="9"/>
<sequence>MTRALYAGTFDPPTCGHVDIIARALALFDRVEVTVAVNAEKRTLFSSDERVRLIQDSTQALEGHERIEVTAFEGLLVDRARASGATALVRGIRGAADFDYEMRMAMANRHLLPGLETVFLAPEAAFQFVSSTIVRDVHRWGGDTSGFVPDAVQRALAAKR</sequence>
<evidence type="ECO:0000256" key="6">
    <source>
        <dbReference type="ARBA" id="ARBA00022842"/>
    </source>
</evidence>
<keyword evidence="4 9" id="KW-0547">Nucleotide-binding</keyword>
<evidence type="ECO:0000256" key="3">
    <source>
        <dbReference type="ARBA" id="ARBA00022695"/>
    </source>
</evidence>
<feature type="binding site" evidence="9">
    <location>
        <begin position="91"/>
        <end position="93"/>
    </location>
    <ligand>
        <name>ATP</name>
        <dbReference type="ChEBI" id="CHEBI:30616"/>
    </ligand>
</feature>
<dbReference type="InterPro" id="IPR004821">
    <property type="entry name" value="Cyt_trans-like"/>
</dbReference>
<dbReference type="InParanoid" id="A0A259TYT4"/>
<dbReference type="SUPFAM" id="SSF52374">
    <property type="entry name" value="Nucleotidylyl transferase"/>
    <property type="match status" value="1"/>
</dbReference>
<evidence type="ECO:0000256" key="7">
    <source>
        <dbReference type="ARBA" id="ARBA00022993"/>
    </source>
</evidence>
<feature type="binding site" evidence="9">
    <location>
        <position position="41"/>
    </location>
    <ligand>
        <name>substrate</name>
    </ligand>
</feature>
<dbReference type="EMBL" id="MQWB01000001">
    <property type="protein sequence ID" value="OZC02871.1"/>
    <property type="molecule type" value="Genomic_DNA"/>
</dbReference>
<dbReference type="CDD" id="cd02163">
    <property type="entry name" value="PPAT"/>
    <property type="match status" value="1"/>
</dbReference>
<comment type="catalytic activity">
    <reaction evidence="8 9">
        <text>(R)-4'-phosphopantetheine + ATP + H(+) = 3'-dephospho-CoA + diphosphate</text>
        <dbReference type="Rhea" id="RHEA:19801"/>
        <dbReference type="ChEBI" id="CHEBI:15378"/>
        <dbReference type="ChEBI" id="CHEBI:30616"/>
        <dbReference type="ChEBI" id="CHEBI:33019"/>
        <dbReference type="ChEBI" id="CHEBI:57328"/>
        <dbReference type="ChEBI" id="CHEBI:61723"/>
        <dbReference type="EC" id="2.7.7.3"/>
    </reaction>
</comment>
<keyword evidence="6 9" id="KW-0460">Magnesium</keyword>
<dbReference type="NCBIfam" id="TIGR00125">
    <property type="entry name" value="cyt_tran_rel"/>
    <property type="match status" value="1"/>
</dbReference>
<name>A0A259TYT4_9BACT</name>
<feature type="domain" description="Cytidyltransferase-like" evidence="10">
    <location>
        <begin position="5"/>
        <end position="136"/>
    </location>
</feature>
<evidence type="ECO:0000313" key="12">
    <source>
        <dbReference type="Proteomes" id="UP000216446"/>
    </source>
</evidence>
<gene>
    <name evidence="9" type="primary">coaD</name>
    <name evidence="11" type="ORF">BSZ36_07740</name>
</gene>
<dbReference type="Proteomes" id="UP000216446">
    <property type="component" value="Unassembled WGS sequence"/>
</dbReference>
<dbReference type="FunCoup" id="A0A259TYT4">
    <property type="interactions" value="428"/>
</dbReference>
<dbReference type="GO" id="GO:0005524">
    <property type="term" value="F:ATP binding"/>
    <property type="evidence" value="ECO:0007669"/>
    <property type="project" value="UniProtKB-KW"/>
</dbReference>
<feature type="binding site" evidence="9">
    <location>
        <begin position="9"/>
        <end position="10"/>
    </location>
    <ligand>
        <name>ATP</name>
        <dbReference type="ChEBI" id="CHEBI:30616"/>
    </ligand>
</feature>
<protein>
    <recommendedName>
        <fullName evidence="9">Phosphopantetheine adenylyltransferase</fullName>
        <ecNumber evidence="9">2.7.7.3</ecNumber>
    </recommendedName>
    <alternativeName>
        <fullName evidence="9">Dephospho-CoA pyrophosphorylase</fullName>
    </alternativeName>
    <alternativeName>
        <fullName evidence="9">Pantetheine-phosphate adenylyltransferase</fullName>
        <shortName evidence="9">PPAT</shortName>
    </alternativeName>
</protein>
<dbReference type="Pfam" id="PF01467">
    <property type="entry name" value="CTP_transf_like"/>
    <property type="match status" value="1"/>
</dbReference>
<evidence type="ECO:0000256" key="4">
    <source>
        <dbReference type="ARBA" id="ARBA00022741"/>
    </source>
</evidence>
<dbReference type="PANTHER" id="PTHR21342:SF1">
    <property type="entry name" value="PHOSPHOPANTETHEINE ADENYLYLTRANSFERASE"/>
    <property type="match status" value="1"/>
</dbReference>
<dbReference type="AlphaFoldDB" id="A0A259TYT4"/>
<evidence type="ECO:0000259" key="10">
    <source>
        <dbReference type="Pfam" id="PF01467"/>
    </source>
</evidence>
<comment type="caution">
    <text evidence="11">The sequence shown here is derived from an EMBL/GenBank/DDBJ whole genome shotgun (WGS) entry which is preliminary data.</text>
</comment>
<comment type="subcellular location">
    <subcellularLocation>
        <location evidence="9">Cytoplasm</location>
    </subcellularLocation>
</comment>
<comment type="pathway">
    <text evidence="9">Cofactor biosynthesis; coenzyme A biosynthesis; CoA from (R)-pantothenate: step 4/5.</text>
</comment>
<evidence type="ECO:0000256" key="8">
    <source>
        <dbReference type="ARBA" id="ARBA00029346"/>
    </source>
</evidence>
<dbReference type="GO" id="GO:0015937">
    <property type="term" value="P:coenzyme A biosynthetic process"/>
    <property type="evidence" value="ECO:0007669"/>
    <property type="project" value="UniProtKB-UniRule"/>
</dbReference>
<proteinExistence type="inferred from homology"/>
<keyword evidence="7 9" id="KW-0173">Coenzyme A biosynthesis</keyword>
<reference evidence="11 12" key="1">
    <citation type="submission" date="2016-11" db="EMBL/GenBank/DDBJ databases">
        <title>Study of marine rhodopsin-containing bacteria.</title>
        <authorList>
            <person name="Yoshizawa S."/>
            <person name="Kumagai Y."/>
            <person name="Kogure K."/>
        </authorList>
    </citation>
    <scope>NUCLEOTIDE SEQUENCE [LARGE SCALE GENOMIC DNA]</scope>
    <source>
        <strain evidence="11 12">SG-29</strain>
    </source>
</reference>
<feature type="site" description="Transition state stabilizer" evidence="9">
    <location>
        <position position="17"/>
    </location>
</feature>
<evidence type="ECO:0000256" key="9">
    <source>
        <dbReference type="HAMAP-Rule" id="MF_00151"/>
    </source>
</evidence>
<dbReference type="InterPro" id="IPR001980">
    <property type="entry name" value="PPAT"/>
</dbReference>
<accession>A0A259TYT4</accession>
<evidence type="ECO:0000256" key="2">
    <source>
        <dbReference type="ARBA" id="ARBA00022679"/>
    </source>
</evidence>
<evidence type="ECO:0000313" key="11">
    <source>
        <dbReference type="EMBL" id="OZC02871.1"/>
    </source>
</evidence>
<dbReference type="OrthoDB" id="9806661at2"/>
<organism evidence="11 12">
    <name type="scientific">Rubricoccus marinus</name>
    <dbReference type="NCBI Taxonomy" id="716817"/>
    <lineage>
        <taxon>Bacteria</taxon>
        <taxon>Pseudomonadati</taxon>
        <taxon>Rhodothermota</taxon>
        <taxon>Rhodothermia</taxon>
        <taxon>Rhodothermales</taxon>
        <taxon>Rubricoccaceae</taxon>
        <taxon>Rubricoccus</taxon>
    </lineage>
</organism>
<keyword evidence="3 9" id="KW-0548">Nucleotidyltransferase</keyword>
<dbReference type="NCBIfam" id="TIGR01510">
    <property type="entry name" value="coaD_prev_kdtB"/>
    <property type="match status" value="1"/>
</dbReference>
<feature type="binding site" evidence="9">
    <location>
        <position position="76"/>
    </location>
    <ligand>
        <name>substrate</name>
    </ligand>
</feature>
<comment type="similarity">
    <text evidence="9">Belongs to the bacterial CoaD family.</text>
</comment>
<comment type="cofactor">
    <cofactor evidence="9">
        <name>Mg(2+)</name>
        <dbReference type="ChEBI" id="CHEBI:18420"/>
    </cofactor>
</comment>
<feature type="binding site" evidence="9">
    <location>
        <position position="17"/>
    </location>
    <ligand>
        <name>ATP</name>
        <dbReference type="ChEBI" id="CHEBI:30616"/>
    </ligand>
</feature>
<keyword evidence="1 9" id="KW-0963">Cytoplasm</keyword>
<keyword evidence="5 9" id="KW-0067">ATP-binding</keyword>
<dbReference type="PANTHER" id="PTHR21342">
    <property type="entry name" value="PHOSPHOPANTETHEINE ADENYLYLTRANSFERASE"/>
    <property type="match status" value="1"/>
</dbReference>
<dbReference type="Gene3D" id="3.40.50.620">
    <property type="entry name" value="HUPs"/>
    <property type="match status" value="1"/>
</dbReference>
<keyword evidence="2 9" id="KW-0808">Transferase</keyword>
<keyword evidence="12" id="KW-1185">Reference proteome</keyword>
<dbReference type="RefSeq" id="WP_094547569.1">
    <property type="nucleotide sequence ID" value="NZ_MQWB01000001.1"/>
</dbReference>
<dbReference type="GO" id="GO:0005737">
    <property type="term" value="C:cytoplasm"/>
    <property type="evidence" value="ECO:0007669"/>
    <property type="project" value="UniProtKB-SubCell"/>
</dbReference>